<dbReference type="Proteomes" id="UP001189915">
    <property type="component" value="Unassembled WGS sequence"/>
</dbReference>
<organism evidence="1 2">
    <name type="scientific">Ralstonia wenshanensis</name>
    <dbReference type="NCBI Taxonomy" id="2842456"/>
    <lineage>
        <taxon>Bacteria</taxon>
        <taxon>Pseudomonadati</taxon>
        <taxon>Pseudomonadota</taxon>
        <taxon>Betaproteobacteria</taxon>
        <taxon>Burkholderiales</taxon>
        <taxon>Burkholderiaceae</taxon>
        <taxon>Ralstonia</taxon>
    </lineage>
</organism>
<reference evidence="1 2" key="1">
    <citation type="submission" date="2023-07" db="EMBL/GenBank/DDBJ databases">
        <authorList>
            <person name="Peeters C."/>
        </authorList>
    </citation>
    <scope>NUCLEOTIDE SEQUENCE [LARGE SCALE GENOMIC DNA]</scope>
    <source>
        <strain evidence="1 2">LMG 18091</strain>
    </source>
</reference>
<dbReference type="EMBL" id="CATWAF010000002">
    <property type="protein sequence ID" value="CAJ0690466.1"/>
    <property type="molecule type" value="Genomic_DNA"/>
</dbReference>
<keyword evidence="2" id="KW-1185">Reference proteome</keyword>
<dbReference type="AlphaFoldDB" id="A0AAD2ATY8"/>
<proteinExistence type="predicted"/>
<accession>A0AAD2ATY8</accession>
<comment type="caution">
    <text evidence="1">The sequence shown here is derived from an EMBL/GenBank/DDBJ whole genome shotgun (WGS) entry which is preliminary data.</text>
</comment>
<name>A0AAD2ATY8_9RALS</name>
<protein>
    <submittedName>
        <fullName evidence="1">Uncharacterized protein</fullName>
    </submittedName>
</protein>
<evidence type="ECO:0000313" key="2">
    <source>
        <dbReference type="Proteomes" id="UP001189915"/>
    </source>
</evidence>
<evidence type="ECO:0000313" key="1">
    <source>
        <dbReference type="EMBL" id="CAJ0690466.1"/>
    </source>
</evidence>
<gene>
    <name evidence="1" type="ORF">LMG18091_01282</name>
</gene>
<sequence length="74" mass="7775">MKSAGLDVKWFGGLTNAITGIEVGGPDIPEKVRVMNALKAAKIKFTSVQYTDAPASEHSPLNSVGVSVSIGNRF</sequence>